<keyword evidence="1" id="KW-1133">Transmembrane helix</keyword>
<keyword evidence="1" id="KW-0472">Membrane</keyword>
<comment type="caution">
    <text evidence="2">The sequence shown here is derived from an EMBL/GenBank/DDBJ whole genome shotgun (WGS) entry which is preliminary data.</text>
</comment>
<keyword evidence="1" id="KW-0812">Transmembrane</keyword>
<proteinExistence type="predicted"/>
<dbReference type="AlphaFoldDB" id="A0A368KLD7"/>
<sequence length="90" mass="10094">MRIAKTPYFIWLTTFVCLAVFANWPVRTGIPVGFFTYVGFPWQFALWSGGALVDFDSLALTLDISIWLSLLAVAPWALSRRPRSKKASPA</sequence>
<evidence type="ECO:0000313" key="3">
    <source>
        <dbReference type="Proteomes" id="UP000253562"/>
    </source>
</evidence>
<dbReference type="EMBL" id="QPEX01000046">
    <property type="protein sequence ID" value="RCS40578.1"/>
    <property type="molecule type" value="Genomic_DNA"/>
</dbReference>
<gene>
    <name evidence="2" type="ORF">DTL42_24720</name>
</gene>
<dbReference type="Proteomes" id="UP000253562">
    <property type="component" value="Unassembled WGS sequence"/>
</dbReference>
<protein>
    <submittedName>
        <fullName evidence="2">Uncharacterized protein</fullName>
    </submittedName>
</protein>
<feature type="transmembrane region" description="Helical" evidence="1">
    <location>
        <begin position="58"/>
        <end position="78"/>
    </location>
</feature>
<dbReference type="RefSeq" id="WP_114373372.1">
    <property type="nucleotide sequence ID" value="NZ_QPEX01000046.1"/>
</dbReference>
<dbReference type="OrthoDB" id="291376at2"/>
<evidence type="ECO:0000256" key="1">
    <source>
        <dbReference type="SAM" id="Phobius"/>
    </source>
</evidence>
<accession>A0A368KLD7</accession>
<reference evidence="2 3" key="1">
    <citation type="submission" date="2018-07" db="EMBL/GenBank/DDBJ databases">
        <title>Comparative genomes isolates from brazilian mangrove.</title>
        <authorList>
            <person name="De Araujo J.E."/>
            <person name="Taketani R.G."/>
            <person name="Silva M.C.P."/>
            <person name="Lourenco M.V."/>
            <person name="Oliveira V.M."/>
            <person name="Andreote F.D."/>
        </authorList>
    </citation>
    <scope>NUCLEOTIDE SEQUENCE [LARGE SCALE GENOMIC DNA]</scope>
    <source>
        <strain evidence="2 3">HEX PRIS-MGV</strain>
    </source>
</reference>
<evidence type="ECO:0000313" key="2">
    <source>
        <dbReference type="EMBL" id="RCS40578.1"/>
    </source>
</evidence>
<name>A0A368KLD7_9BACT</name>
<organism evidence="2 3">
    <name type="scientific">Bremerella cremea</name>
    <dbReference type="NCBI Taxonomy" id="1031537"/>
    <lineage>
        <taxon>Bacteria</taxon>
        <taxon>Pseudomonadati</taxon>
        <taxon>Planctomycetota</taxon>
        <taxon>Planctomycetia</taxon>
        <taxon>Pirellulales</taxon>
        <taxon>Pirellulaceae</taxon>
        <taxon>Bremerella</taxon>
    </lineage>
</organism>